<evidence type="ECO:0000256" key="3">
    <source>
        <dbReference type="ARBA" id="ARBA00008640"/>
    </source>
</evidence>
<evidence type="ECO:0000256" key="9">
    <source>
        <dbReference type="ARBA" id="ARBA00023136"/>
    </source>
</evidence>
<evidence type="ECO:0000256" key="7">
    <source>
        <dbReference type="ARBA" id="ARBA00022989"/>
    </source>
</evidence>
<accession>A0A9P8TNL6</accession>
<name>A0A9P8TNL6_WICPI</name>
<keyword evidence="8" id="KW-0333">Golgi apparatus</keyword>
<evidence type="ECO:0000313" key="12">
    <source>
        <dbReference type="EMBL" id="KAH3685310.1"/>
    </source>
</evidence>
<dbReference type="GO" id="GO:0000022">
    <property type="term" value="P:mitotic spindle elongation"/>
    <property type="evidence" value="ECO:0007669"/>
    <property type="project" value="TreeGrafter"/>
</dbReference>
<evidence type="ECO:0000313" key="13">
    <source>
        <dbReference type="Proteomes" id="UP000774326"/>
    </source>
</evidence>
<dbReference type="EMBL" id="JAEUBG010002058">
    <property type="protein sequence ID" value="KAH3685310.1"/>
    <property type="molecule type" value="Genomic_DNA"/>
</dbReference>
<evidence type="ECO:0000256" key="4">
    <source>
        <dbReference type="ARBA" id="ARBA00013533"/>
    </source>
</evidence>
<dbReference type="InterPro" id="IPR051076">
    <property type="entry name" value="Golgi_membrane_TVP38/TMEM64"/>
</dbReference>
<evidence type="ECO:0000256" key="5">
    <source>
        <dbReference type="ARBA" id="ARBA00020673"/>
    </source>
</evidence>
<evidence type="ECO:0000256" key="10">
    <source>
        <dbReference type="SAM" id="Phobius"/>
    </source>
</evidence>
<keyword evidence="7 10" id="KW-1133">Transmembrane helix</keyword>
<evidence type="ECO:0000256" key="1">
    <source>
        <dbReference type="ARBA" id="ARBA00002978"/>
    </source>
</evidence>
<keyword evidence="6 10" id="KW-0812">Transmembrane</keyword>
<evidence type="ECO:0000256" key="2">
    <source>
        <dbReference type="ARBA" id="ARBA00004653"/>
    </source>
</evidence>
<keyword evidence="9 10" id="KW-0472">Membrane</keyword>
<feature type="transmembrane region" description="Helical" evidence="10">
    <location>
        <begin position="196"/>
        <end position="215"/>
    </location>
</feature>
<feature type="domain" description="VTT" evidence="11">
    <location>
        <begin position="101"/>
        <end position="217"/>
    </location>
</feature>
<feature type="transmembrane region" description="Helical" evidence="10">
    <location>
        <begin position="41"/>
        <end position="60"/>
    </location>
</feature>
<dbReference type="GO" id="GO:0000139">
    <property type="term" value="C:Golgi membrane"/>
    <property type="evidence" value="ECO:0007669"/>
    <property type="project" value="UniProtKB-SubCell"/>
</dbReference>
<dbReference type="GO" id="GO:0016192">
    <property type="term" value="P:vesicle-mediated transport"/>
    <property type="evidence" value="ECO:0007669"/>
    <property type="project" value="TreeGrafter"/>
</dbReference>
<feature type="transmembrane region" description="Helical" evidence="10">
    <location>
        <begin position="117"/>
        <end position="136"/>
    </location>
</feature>
<sequence>MSSTSTSSRYESFKSELYRTAQEFQETAREVWDSRNTLEKVLISLLLIGVGIFAILMVIYHQTILSHVIEYSDKWREGSLAAVLLSVGIFLVSFPPLIGFSLLNTIVGVIYGISFKGWFIIAGSSISGSVLSFLLFRHVFHDQAVKIVNSHQKLSVFNTILKEDNSFWILAMIRLCPLPYSLTNAALAAIPGVSTWNFFLGSLISSPKLALYLFVGTKLKHIGEDRGFWGKFVDILSIVLTMCFVGVTGYVLYWKMTTKLREMDQQQNVMNLDLEQGGELQNLSNHGEDDFLIEEEFDTSTRDNSKRDLLV</sequence>
<dbReference type="InterPro" id="IPR032816">
    <property type="entry name" value="VTT_dom"/>
</dbReference>
<reference evidence="12" key="2">
    <citation type="submission" date="2021-01" db="EMBL/GenBank/DDBJ databases">
        <authorList>
            <person name="Schikora-Tamarit M.A."/>
        </authorList>
    </citation>
    <scope>NUCLEOTIDE SEQUENCE</scope>
    <source>
        <strain evidence="12">CBS2887</strain>
    </source>
</reference>
<dbReference type="PANTHER" id="PTHR47549">
    <property type="entry name" value="GOLGI APPARATUS MEMBRANE PROTEIN TVP38-RELATED"/>
    <property type="match status" value="1"/>
</dbReference>
<dbReference type="OrthoDB" id="166803at2759"/>
<gene>
    <name evidence="12" type="ORF">WICPIJ_003723</name>
</gene>
<protein>
    <recommendedName>
        <fullName evidence="4">Golgi apparatus membrane protein TVP38</fullName>
    </recommendedName>
    <alternativeName>
        <fullName evidence="5">Golgi apparatus membrane protein tvp38</fullName>
    </alternativeName>
</protein>
<proteinExistence type="inferred from homology"/>
<organism evidence="12 13">
    <name type="scientific">Wickerhamomyces pijperi</name>
    <name type="common">Yeast</name>
    <name type="synonym">Pichia pijperi</name>
    <dbReference type="NCBI Taxonomy" id="599730"/>
    <lineage>
        <taxon>Eukaryota</taxon>
        <taxon>Fungi</taxon>
        <taxon>Dikarya</taxon>
        <taxon>Ascomycota</taxon>
        <taxon>Saccharomycotina</taxon>
        <taxon>Saccharomycetes</taxon>
        <taxon>Phaffomycetales</taxon>
        <taxon>Wickerhamomycetaceae</taxon>
        <taxon>Wickerhamomyces</taxon>
    </lineage>
</organism>
<evidence type="ECO:0000256" key="8">
    <source>
        <dbReference type="ARBA" id="ARBA00023034"/>
    </source>
</evidence>
<keyword evidence="13" id="KW-1185">Reference proteome</keyword>
<dbReference type="AlphaFoldDB" id="A0A9P8TNL6"/>
<reference evidence="12" key="1">
    <citation type="journal article" date="2021" name="Open Biol.">
        <title>Shared evolutionary footprints suggest mitochondrial oxidative damage underlies multiple complex I losses in fungi.</title>
        <authorList>
            <person name="Schikora-Tamarit M.A."/>
            <person name="Marcet-Houben M."/>
            <person name="Nosek J."/>
            <person name="Gabaldon T."/>
        </authorList>
    </citation>
    <scope>NUCLEOTIDE SEQUENCE</scope>
    <source>
        <strain evidence="12">CBS2887</strain>
    </source>
</reference>
<feature type="transmembrane region" description="Helical" evidence="10">
    <location>
        <begin position="80"/>
        <end position="111"/>
    </location>
</feature>
<comment type="function">
    <text evidence="1">Golgi membrane protein involved in vesicular trafficking and spindle migration.</text>
</comment>
<evidence type="ECO:0000259" key="11">
    <source>
        <dbReference type="Pfam" id="PF09335"/>
    </source>
</evidence>
<feature type="transmembrane region" description="Helical" evidence="10">
    <location>
        <begin position="235"/>
        <end position="254"/>
    </location>
</feature>
<dbReference type="PANTHER" id="PTHR47549:SF1">
    <property type="entry name" value="GOLGI APPARATUS MEMBRANE PROTEIN TVP38"/>
    <property type="match status" value="1"/>
</dbReference>
<dbReference type="Proteomes" id="UP000774326">
    <property type="component" value="Unassembled WGS sequence"/>
</dbReference>
<evidence type="ECO:0000256" key="6">
    <source>
        <dbReference type="ARBA" id="ARBA00022692"/>
    </source>
</evidence>
<feature type="transmembrane region" description="Helical" evidence="10">
    <location>
        <begin position="167"/>
        <end position="190"/>
    </location>
</feature>
<comment type="subcellular location">
    <subcellularLocation>
        <location evidence="2">Golgi apparatus membrane</location>
        <topology evidence="2">Multi-pass membrane protein</topology>
    </subcellularLocation>
</comment>
<dbReference type="Pfam" id="PF09335">
    <property type="entry name" value="VTT_dom"/>
    <property type="match status" value="1"/>
</dbReference>
<comment type="caution">
    <text evidence="12">The sequence shown here is derived from an EMBL/GenBank/DDBJ whole genome shotgun (WGS) entry which is preliminary data.</text>
</comment>
<comment type="similarity">
    <text evidence="3">Belongs to the TVP38/TMEM64 family.</text>
</comment>